<organism evidence="13 14">
    <name type="scientific">Capnocytophaga canimorsus (strain 5)</name>
    <dbReference type="NCBI Taxonomy" id="860228"/>
    <lineage>
        <taxon>Bacteria</taxon>
        <taxon>Pseudomonadati</taxon>
        <taxon>Bacteroidota</taxon>
        <taxon>Flavobacteriia</taxon>
        <taxon>Flavobacteriales</taxon>
        <taxon>Flavobacteriaceae</taxon>
        <taxon>Capnocytophaga</taxon>
    </lineage>
</organism>
<comment type="subcellular location">
    <subcellularLocation>
        <location evidence="1 11">Cell outer membrane</location>
        <topology evidence="1 11">Multi-pass membrane protein</topology>
    </subcellularLocation>
</comment>
<keyword evidence="4" id="KW-0410">Iron transport</keyword>
<dbReference type="SUPFAM" id="SSF56935">
    <property type="entry name" value="Porins"/>
    <property type="match status" value="1"/>
</dbReference>
<dbReference type="InterPro" id="IPR023996">
    <property type="entry name" value="TonB-dep_OMP_SusC/RagA"/>
</dbReference>
<keyword evidence="8" id="KW-0798">TonB box</keyword>
<dbReference type="NCBIfam" id="TIGR04057">
    <property type="entry name" value="SusC_RagA_signa"/>
    <property type="match status" value="1"/>
</dbReference>
<evidence type="ECO:0000256" key="8">
    <source>
        <dbReference type="ARBA" id="ARBA00023077"/>
    </source>
</evidence>
<dbReference type="PANTHER" id="PTHR32552">
    <property type="entry name" value="FERRICHROME IRON RECEPTOR-RELATED"/>
    <property type="match status" value="1"/>
</dbReference>
<dbReference type="InterPro" id="IPR036942">
    <property type="entry name" value="Beta-barrel_TonB_sf"/>
</dbReference>
<comment type="similarity">
    <text evidence="11">Belongs to the TonB-dependent receptor family.</text>
</comment>
<keyword evidence="5 11" id="KW-0812">Transmembrane</keyword>
<evidence type="ECO:0000256" key="11">
    <source>
        <dbReference type="PROSITE-ProRule" id="PRU01360"/>
    </source>
</evidence>
<keyword evidence="14" id="KW-1185">Reference proteome</keyword>
<reference evidence="13 14" key="1">
    <citation type="journal article" date="2011" name="J. Bacteriol.">
        <title>Complete genome sequence of the dog commensal and human pathogen Capnocytophaga canimorsus strain 5.</title>
        <authorList>
            <person name="Manfredi P."/>
            <person name="Pagni M."/>
            <person name="Cornelis G.R."/>
        </authorList>
    </citation>
    <scope>NUCLEOTIDE SEQUENCE [LARGE SCALE GENOMIC DNA]</scope>
    <source>
        <strain evidence="14">5</strain>
    </source>
</reference>
<evidence type="ECO:0000256" key="4">
    <source>
        <dbReference type="ARBA" id="ARBA00022496"/>
    </source>
</evidence>
<dbReference type="PANTHER" id="PTHR32552:SF81">
    <property type="entry name" value="TONB-DEPENDENT OUTER MEMBRANE RECEPTOR"/>
    <property type="match status" value="1"/>
</dbReference>
<dbReference type="KEGG" id="ccm:Ccan_08700"/>
<dbReference type="GO" id="GO:0009279">
    <property type="term" value="C:cell outer membrane"/>
    <property type="evidence" value="ECO:0007669"/>
    <property type="project" value="UniProtKB-SubCell"/>
</dbReference>
<keyword evidence="9 11" id="KW-0472">Membrane</keyword>
<dbReference type="GO" id="GO:0006826">
    <property type="term" value="P:iron ion transport"/>
    <property type="evidence" value="ECO:0007669"/>
    <property type="project" value="UniProtKB-KW"/>
</dbReference>
<evidence type="ECO:0000259" key="12">
    <source>
        <dbReference type="Pfam" id="PF07715"/>
    </source>
</evidence>
<evidence type="ECO:0000256" key="10">
    <source>
        <dbReference type="ARBA" id="ARBA00023237"/>
    </source>
</evidence>
<evidence type="ECO:0000256" key="3">
    <source>
        <dbReference type="ARBA" id="ARBA00022452"/>
    </source>
</evidence>
<dbReference type="AlphaFoldDB" id="F9YUD3"/>
<dbReference type="Proteomes" id="UP000008895">
    <property type="component" value="Chromosome"/>
</dbReference>
<dbReference type="SUPFAM" id="SSF49464">
    <property type="entry name" value="Carboxypeptidase regulatory domain-like"/>
    <property type="match status" value="1"/>
</dbReference>
<keyword evidence="7" id="KW-0406">Ion transport</keyword>
<dbReference type="RefSeq" id="WP_013996978.1">
    <property type="nucleotide sequence ID" value="NC_015846.1"/>
</dbReference>
<dbReference type="HOGENOM" id="CLU_004317_2_0_10"/>
<keyword evidence="3 11" id="KW-1134">Transmembrane beta strand</keyword>
<dbReference type="STRING" id="860228.Ccan_08700"/>
<dbReference type="EMBL" id="CP002113">
    <property type="protein sequence ID" value="AEK22988.1"/>
    <property type="molecule type" value="Genomic_DNA"/>
</dbReference>
<dbReference type="NCBIfam" id="TIGR04056">
    <property type="entry name" value="OMP_RagA_SusC"/>
    <property type="match status" value="1"/>
</dbReference>
<proteinExistence type="inferred from homology"/>
<keyword evidence="2 11" id="KW-0813">Transport</keyword>
<dbReference type="OrthoDB" id="9768177at2"/>
<gene>
    <name evidence="13" type="ordered locus">Ccan_08700</name>
</gene>
<dbReference type="Pfam" id="PF07715">
    <property type="entry name" value="Plug"/>
    <property type="match status" value="1"/>
</dbReference>
<evidence type="ECO:0000256" key="5">
    <source>
        <dbReference type="ARBA" id="ARBA00022692"/>
    </source>
</evidence>
<feature type="domain" description="TonB-dependent receptor plug" evidence="12">
    <location>
        <begin position="145"/>
        <end position="267"/>
    </location>
</feature>
<dbReference type="InterPro" id="IPR037066">
    <property type="entry name" value="Plug_dom_sf"/>
</dbReference>
<dbReference type="Gene3D" id="2.170.130.10">
    <property type="entry name" value="TonB-dependent receptor, plug domain"/>
    <property type="match status" value="1"/>
</dbReference>
<evidence type="ECO:0000256" key="7">
    <source>
        <dbReference type="ARBA" id="ARBA00023065"/>
    </source>
</evidence>
<evidence type="ECO:0000313" key="13">
    <source>
        <dbReference type="EMBL" id="AEK22988.1"/>
    </source>
</evidence>
<evidence type="ECO:0000256" key="2">
    <source>
        <dbReference type="ARBA" id="ARBA00022448"/>
    </source>
</evidence>
<dbReference type="PROSITE" id="PS52016">
    <property type="entry name" value="TONB_DEPENDENT_REC_3"/>
    <property type="match status" value="1"/>
</dbReference>
<protein>
    <recommendedName>
        <fullName evidence="12">TonB-dependent receptor plug domain-containing protein</fullName>
    </recommendedName>
</protein>
<sequence length="1040" mass="115376">MIDLLSRSNSKGKLGKFLLIALACGLWADAIYAKAEITSVREVVEQQTKKVSGTVTDEFGQPLPGVSVFIKGTQRGITTDFDGNYQIQASQGEVLVFSYVGFVTQEKVISSGGNEQVINVSLKEETQQLEQVVVTALGIKRQEKALSYNVQQIGNEELTKVKDANFVNSLNGKVAGINIQRSASGIGGATKVIMRGAKSISGTNNALYVIDGIPLNNTSLASDGGDNGIVGGGESISDFNPEDIESINILTGPSAAALYGAAAANGVIIINTKKGKEGKLAINLNTKVELLTPFITPEFQNTYGYIGETSWGKKLNTPTSYDPTDFFGTGVVNNHSVDFSVGSAQNQSFVSFASTDSEGIIPTNGYYRHNFMGRNTANFLNNKMHLDISASYILQGNQNMYSQGGWFNPLTSLYLFPRGYNFDELKIWERWNPDRKIYEQYYPFVNNLANGVVKENPYWNINRQLFTDKRKRSMYSASLKYDILDWLNIAGRVRVDNTQAETEMQIYASSSGSLGVGKRGHWRYGVKRINQTYADFMVNINKNIGVYSDKEGLERSLLNITANIGTSFDDNLEKNIGHRGDLHILPNFFTAGNLDPRGGKIQDHSHARNIAVFGSSEIGWKSRLFLTLTGRTDWASQLVNTKEEAIFYPSIGLSAVISEYLRMPQWFSFLKLRGSYTEVGSPISRQGFTPGTRTFGFSATGVNPDKDYPFPDFTAERTKSYEAGINAKFFRNALSLDVTMYKSNTFNQLLSYALPESSGYERLWLQAGNIENTGIEASLNFEKTFGKFQWNSTVTFTRNKNLVRELARNYLNPINNEYFNITEVGNIREGGSMTAVITDKILKRDFEGKFIDSGKGTFEIDNTKEYLIGDSSPEFTLGWRNGFKFNKNLSFDILVYGRFGGVVQSRTQAWMDLYGVSKTTADARDVGGVIVDGVTYDAQKYYTTIANGGVSLPMYYTYDGTNVRIQEASITYRVPIEKLTHKQWLKSLSFSVTGYNLAMLYLSAPFDPESTANTNHYGSSADFFRMPSLRSVGIAIKASL</sequence>
<evidence type="ECO:0000256" key="6">
    <source>
        <dbReference type="ARBA" id="ARBA00023004"/>
    </source>
</evidence>
<keyword evidence="6" id="KW-0408">Iron</keyword>
<dbReference type="Gene3D" id="2.40.170.20">
    <property type="entry name" value="TonB-dependent receptor, beta-barrel domain"/>
    <property type="match status" value="1"/>
</dbReference>
<evidence type="ECO:0000256" key="9">
    <source>
        <dbReference type="ARBA" id="ARBA00023136"/>
    </source>
</evidence>
<dbReference type="InterPro" id="IPR008969">
    <property type="entry name" value="CarboxyPept-like_regulatory"/>
</dbReference>
<dbReference type="Pfam" id="PF13715">
    <property type="entry name" value="CarbopepD_reg_2"/>
    <property type="match status" value="1"/>
</dbReference>
<dbReference type="InterPro" id="IPR039426">
    <property type="entry name" value="TonB-dep_rcpt-like"/>
</dbReference>
<dbReference type="InterPro" id="IPR023997">
    <property type="entry name" value="TonB-dep_OMP_SusC/RagA_CS"/>
</dbReference>
<accession>F9YUD3</accession>
<evidence type="ECO:0000256" key="1">
    <source>
        <dbReference type="ARBA" id="ARBA00004571"/>
    </source>
</evidence>
<dbReference type="eggNOG" id="COG4206">
    <property type="taxonomic scope" value="Bacteria"/>
</dbReference>
<dbReference type="Gene3D" id="2.60.40.1120">
    <property type="entry name" value="Carboxypeptidase-like, regulatory domain"/>
    <property type="match status" value="1"/>
</dbReference>
<dbReference type="InterPro" id="IPR012910">
    <property type="entry name" value="Plug_dom"/>
</dbReference>
<keyword evidence="10 11" id="KW-0998">Cell outer membrane</keyword>
<evidence type="ECO:0000313" key="14">
    <source>
        <dbReference type="Proteomes" id="UP000008895"/>
    </source>
</evidence>
<dbReference type="eggNOG" id="COG1629">
    <property type="taxonomic scope" value="Bacteria"/>
</dbReference>
<name>F9YUD3_CAPCC</name>